<proteinExistence type="inferred from homology"/>
<dbReference type="GO" id="GO:0046872">
    <property type="term" value="F:metal ion binding"/>
    <property type="evidence" value="ECO:0007669"/>
    <property type="project" value="UniProtKB-KW"/>
</dbReference>
<evidence type="ECO:0000256" key="20">
    <source>
        <dbReference type="PIRSR" id="PIRSR600407-1"/>
    </source>
</evidence>
<keyword evidence="14 23" id="KW-1133">Transmembrane helix</keyword>
<accession>A0A9D3NSU8</accession>
<evidence type="ECO:0000256" key="12">
    <source>
        <dbReference type="ARBA" id="ARBA00022840"/>
    </source>
</evidence>
<evidence type="ECO:0000256" key="22">
    <source>
        <dbReference type="RuleBase" id="RU003833"/>
    </source>
</evidence>
<keyword evidence="25" id="KW-1185">Reference proteome</keyword>
<keyword evidence="12 21" id="KW-0067">ATP-binding</keyword>
<evidence type="ECO:0000256" key="1">
    <source>
        <dbReference type="ARBA" id="ARBA00001913"/>
    </source>
</evidence>
<evidence type="ECO:0000256" key="18">
    <source>
        <dbReference type="ARBA" id="ARBA00039598"/>
    </source>
</evidence>
<organism evidence="24 25">
    <name type="scientific">Hemibagrus wyckioides</name>
    <dbReference type="NCBI Taxonomy" id="337641"/>
    <lineage>
        <taxon>Eukaryota</taxon>
        <taxon>Metazoa</taxon>
        <taxon>Chordata</taxon>
        <taxon>Craniata</taxon>
        <taxon>Vertebrata</taxon>
        <taxon>Euteleostomi</taxon>
        <taxon>Actinopterygii</taxon>
        <taxon>Neopterygii</taxon>
        <taxon>Teleostei</taxon>
        <taxon>Ostariophysi</taxon>
        <taxon>Siluriformes</taxon>
        <taxon>Bagridae</taxon>
        <taxon>Hemibagrus</taxon>
    </lineage>
</organism>
<evidence type="ECO:0000313" key="24">
    <source>
        <dbReference type="EMBL" id="KAG7326297.1"/>
    </source>
</evidence>
<keyword evidence="11" id="KW-0106">Calcium</keyword>
<dbReference type="GO" id="GO:0005886">
    <property type="term" value="C:plasma membrane"/>
    <property type="evidence" value="ECO:0007669"/>
    <property type="project" value="UniProtKB-SubCell"/>
</dbReference>
<dbReference type="InterPro" id="IPR000407">
    <property type="entry name" value="GDA1_CD39_NTPase"/>
</dbReference>
<comment type="catalytic activity">
    <reaction evidence="19">
        <text>a ribonucleoside 5'-triphosphate + 2 H2O = a ribonucleoside 5'-phosphate + 2 phosphate + 2 H(+)</text>
        <dbReference type="Rhea" id="RHEA:36795"/>
        <dbReference type="ChEBI" id="CHEBI:15377"/>
        <dbReference type="ChEBI" id="CHEBI:15378"/>
        <dbReference type="ChEBI" id="CHEBI:43474"/>
        <dbReference type="ChEBI" id="CHEBI:58043"/>
        <dbReference type="ChEBI" id="CHEBI:61557"/>
        <dbReference type="EC" id="3.6.1.5"/>
    </reaction>
</comment>
<evidence type="ECO:0000256" key="2">
    <source>
        <dbReference type="ARBA" id="ARBA00001946"/>
    </source>
</evidence>
<evidence type="ECO:0000256" key="6">
    <source>
        <dbReference type="ARBA" id="ARBA00022475"/>
    </source>
</evidence>
<comment type="caution">
    <text evidence="24">The sequence shown here is derived from an EMBL/GenBank/DDBJ whole genome shotgun (WGS) entry which is preliminary data.</text>
</comment>
<dbReference type="Proteomes" id="UP000824219">
    <property type="component" value="Linkage Group LG11"/>
</dbReference>
<feature type="binding site" evidence="21">
    <location>
        <begin position="236"/>
        <end position="240"/>
    </location>
    <ligand>
        <name>ATP</name>
        <dbReference type="ChEBI" id="CHEBI:30616"/>
    </ligand>
</feature>
<dbReference type="GO" id="GO:0009134">
    <property type="term" value="P:nucleoside diphosphate catabolic process"/>
    <property type="evidence" value="ECO:0007669"/>
    <property type="project" value="TreeGrafter"/>
</dbReference>
<evidence type="ECO:0000256" key="8">
    <source>
        <dbReference type="ARBA" id="ARBA00022723"/>
    </source>
</evidence>
<feature type="transmembrane region" description="Helical" evidence="23">
    <location>
        <begin position="37"/>
        <end position="58"/>
    </location>
</feature>
<evidence type="ECO:0000256" key="16">
    <source>
        <dbReference type="ARBA" id="ARBA00023157"/>
    </source>
</evidence>
<evidence type="ECO:0000256" key="9">
    <source>
        <dbReference type="ARBA" id="ARBA00022741"/>
    </source>
</evidence>
<dbReference type="PROSITE" id="PS01238">
    <property type="entry name" value="GDA1_CD39_NTPASE"/>
    <property type="match status" value="1"/>
</dbReference>
<comment type="cofactor">
    <cofactor evidence="1">
        <name>Ca(2+)</name>
        <dbReference type="ChEBI" id="CHEBI:29108"/>
    </cofactor>
</comment>
<keyword evidence="7 23" id="KW-0812">Transmembrane</keyword>
<comment type="subcellular location">
    <subcellularLocation>
        <location evidence="3">Cell membrane</location>
        <topology evidence="3">Multi-pass membrane protein</topology>
    </subcellularLocation>
</comment>
<comment type="cofactor">
    <cofactor evidence="2">
        <name>Mg(2+)</name>
        <dbReference type="ChEBI" id="CHEBI:18420"/>
    </cofactor>
</comment>
<keyword evidence="13" id="KW-0460">Magnesium</keyword>
<evidence type="ECO:0000256" key="21">
    <source>
        <dbReference type="PIRSR" id="PIRSR600407-2"/>
    </source>
</evidence>
<keyword evidence="10 22" id="KW-0378">Hydrolase</keyword>
<keyword evidence="6" id="KW-1003">Cell membrane</keyword>
<dbReference type="EMBL" id="JAHKSW010000011">
    <property type="protein sequence ID" value="KAG7326297.1"/>
    <property type="molecule type" value="Genomic_DNA"/>
</dbReference>
<gene>
    <name evidence="24" type="ORF">KOW79_009698</name>
</gene>
<sequence length="525" mass="58269">MQPAGPSLPSVNVLCFITQGILQIYTRDMKLQLKPVLLGVALVAITCMTIIALILTIVNRQSAELPYSTQYGMVFDAGSSHTALFLYQWPANKENNTGIVSQTLTCDVKGDGISSYVTNPPGAGGSLRECLDIAMATVPASQQRTTPAYLGATAGMRLLSLQNKTVSDQILSEVTKTMQSYPFDFRGARIITGMEEGAYGWITINYLLEGFIKYGFDGKWIYPKAGNILGALDLGGASTQISFIPKDPVKDPQSAFDLQLYNHRYQLYTHSYLCYGKDQALKKLNAYLQKTASNFTVINHPCYHRGYNLTVKLGNIYDSPCVVKPTPYDPLTQVTFLGTGNSALCVSLIENIVNVTNCSLYPDCGFDGVYQPPVHGEFFAFSAYFYTFDFLGLAPKASLSFVNSTIESFCNKNWTTLVFEYPKVKEKYLRDYCFSAQYIMVILLKGYKFGTNWDKISFQKQVADTDIGWTLGYMLNLTNLIPSHHSLVVTGVQTSQWAAEVFFIVFALFLSLLIITIFCVWGPAT</sequence>
<evidence type="ECO:0000256" key="15">
    <source>
        <dbReference type="ARBA" id="ARBA00023136"/>
    </source>
</evidence>
<keyword evidence="17" id="KW-0325">Glycoprotein</keyword>
<dbReference type="GO" id="GO:0004050">
    <property type="term" value="F:apyrase activity"/>
    <property type="evidence" value="ECO:0007669"/>
    <property type="project" value="UniProtKB-EC"/>
</dbReference>
<evidence type="ECO:0000256" key="4">
    <source>
        <dbReference type="ARBA" id="ARBA00009283"/>
    </source>
</evidence>
<evidence type="ECO:0000256" key="5">
    <source>
        <dbReference type="ARBA" id="ARBA00012148"/>
    </source>
</evidence>
<dbReference type="Pfam" id="PF01150">
    <property type="entry name" value="GDA1_CD39"/>
    <property type="match status" value="1"/>
</dbReference>
<keyword evidence="8" id="KW-0479">Metal-binding</keyword>
<feature type="active site" description="Proton acceptor" evidence="20">
    <location>
        <position position="196"/>
    </location>
</feature>
<dbReference type="GO" id="GO:0017111">
    <property type="term" value="F:ribonucleoside triphosphate phosphatase activity"/>
    <property type="evidence" value="ECO:0007669"/>
    <property type="project" value="TreeGrafter"/>
</dbReference>
<dbReference type="FunFam" id="3.30.420.40:FF:000068">
    <property type="entry name" value="Ectonucleoside triphosphate diphosphohydrolase 1"/>
    <property type="match status" value="1"/>
</dbReference>
<keyword evidence="15 23" id="KW-0472">Membrane</keyword>
<evidence type="ECO:0000256" key="11">
    <source>
        <dbReference type="ARBA" id="ARBA00022837"/>
    </source>
</evidence>
<keyword evidence="9 21" id="KW-0547">Nucleotide-binding</keyword>
<dbReference type="PANTHER" id="PTHR11782">
    <property type="entry name" value="ADENOSINE/GUANOSINE DIPHOSPHATASE"/>
    <property type="match status" value="1"/>
</dbReference>
<keyword evidence="16" id="KW-1015">Disulfide bond</keyword>
<dbReference type="GO" id="GO:0045134">
    <property type="term" value="F:UDP phosphatase activity"/>
    <property type="evidence" value="ECO:0007669"/>
    <property type="project" value="TreeGrafter"/>
</dbReference>
<dbReference type="GO" id="GO:0005524">
    <property type="term" value="F:ATP binding"/>
    <property type="evidence" value="ECO:0007669"/>
    <property type="project" value="UniProtKB-KW"/>
</dbReference>
<evidence type="ECO:0000256" key="14">
    <source>
        <dbReference type="ARBA" id="ARBA00022989"/>
    </source>
</evidence>
<evidence type="ECO:0000256" key="7">
    <source>
        <dbReference type="ARBA" id="ARBA00022692"/>
    </source>
</evidence>
<evidence type="ECO:0000256" key="13">
    <source>
        <dbReference type="ARBA" id="ARBA00022842"/>
    </source>
</evidence>
<reference evidence="24 25" key="1">
    <citation type="submission" date="2021-06" db="EMBL/GenBank/DDBJ databases">
        <title>Chromosome-level genome assembly of the red-tail catfish (Hemibagrus wyckioides).</title>
        <authorList>
            <person name="Shao F."/>
        </authorList>
    </citation>
    <scope>NUCLEOTIDE SEQUENCE [LARGE SCALE GENOMIC DNA]</scope>
    <source>
        <strain evidence="24">EC202008001</strain>
        <tissue evidence="24">Blood</tissue>
    </source>
</reference>
<name>A0A9D3NSU8_9TELE</name>
<evidence type="ECO:0000256" key="23">
    <source>
        <dbReference type="SAM" id="Phobius"/>
    </source>
</evidence>
<evidence type="ECO:0000313" key="25">
    <source>
        <dbReference type="Proteomes" id="UP000824219"/>
    </source>
</evidence>
<comment type="similarity">
    <text evidence="4 22">Belongs to the GDA1/CD39 NTPase family.</text>
</comment>
<evidence type="ECO:0000256" key="10">
    <source>
        <dbReference type="ARBA" id="ARBA00022801"/>
    </source>
</evidence>
<dbReference type="OrthoDB" id="6372431at2759"/>
<feature type="transmembrane region" description="Helical" evidence="23">
    <location>
        <begin position="501"/>
        <end position="521"/>
    </location>
</feature>
<dbReference type="AlphaFoldDB" id="A0A9D3NSU8"/>
<protein>
    <recommendedName>
        <fullName evidence="18">Ectonucleoside triphosphate diphosphohydrolase 8</fullName>
        <ecNumber evidence="5">3.6.1.5</ecNumber>
    </recommendedName>
</protein>
<dbReference type="EC" id="3.6.1.5" evidence="5"/>
<dbReference type="PANTHER" id="PTHR11782:SF31">
    <property type="entry name" value="ECTONUCLEOSIDE TRIPHOSPHATE DIPHOSPHOHYDROLASE 8"/>
    <property type="match status" value="1"/>
</dbReference>
<evidence type="ECO:0000256" key="3">
    <source>
        <dbReference type="ARBA" id="ARBA00004651"/>
    </source>
</evidence>
<evidence type="ECO:0000256" key="17">
    <source>
        <dbReference type="ARBA" id="ARBA00023180"/>
    </source>
</evidence>
<dbReference type="GO" id="GO:0004382">
    <property type="term" value="F:GDP phosphatase activity"/>
    <property type="evidence" value="ECO:0007669"/>
    <property type="project" value="TreeGrafter"/>
</dbReference>
<feature type="transmembrane region" description="Helical" evidence="23">
    <location>
        <begin position="6"/>
        <end position="25"/>
    </location>
</feature>
<dbReference type="Gene3D" id="3.30.420.150">
    <property type="entry name" value="Exopolyphosphatase. Domain 2"/>
    <property type="match status" value="1"/>
</dbReference>
<dbReference type="Gene3D" id="3.30.420.40">
    <property type="match status" value="1"/>
</dbReference>
<evidence type="ECO:0000256" key="19">
    <source>
        <dbReference type="ARBA" id="ARBA00049175"/>
    </source>
</evidence>